<keyword evidence="7" id="KW-1185">Reference proteome</keyword>
<reference evidence="6" key="1">
    <citation type="submission" date="2022-01" db="UniProtKB">
        <authorList>
            <consortium name="EnsemblMetazoa"/>
        </authorList>
    </citation>
    <scope>IDENTIFICATION</scope>
</reference>
<evidence type="ECO:0000256" key="1">
    <source>
        <dbReference type="ARBA" id="ARBA00022737"/>
    </source>
</evidence>
<dbReference type="EnsemblMetazoa" id="XM_014394846.2">
    <property type="protein sequence ID" value="XP_014250332.2"/>
    <property type="gene ID" value="LOC106667126"/>
</dbReference>
<sequence length="680" mass="76047">MKSAVRQFTAASSTVIIIMRCVLFALLNIVVYARCSWMHEEEKKPTFLTAPVGKSVMFSCSMNFPRDIVVPYTLSWIKEGERVFTIQDGVMTSEKEGYKGRIVVTIADGKAKVNLTAIRKTDHGWYECRISFPNRTPSTRDNGTWFHLAVHGSDLLAVPPINQTVLEGEDVKLECVSKTSTARVTWYKDDVPLSNFPELIGRSWVGPEGSLNISNAQPSDPGYYKCEVVAMNGETQSASAYLNVFYKARVIYTPKEVLFPIGKPASLDCHYRANPTLTKVRWEKDGFLFDPFNVQGVFSRRNGSLFFDKVEDSHAGEYTCTPSNELGTTGPSESILVIVQHPPLLARTPYNLYIRNPGDTVRMICDVLDGDLTPNIAWTKKDGMIALERAVISGGNLTIKNIRDSDSGIYQCVVSNDTSSVTSYAELLVEHRGPHNLTGLSDNTSVMLSWDRGTTDELGEYSVWVKATNDTECKVVKSYGTNVEITSLKPGKEYEFMVLSQNHNGERMFSKPFRMATKGTRRSTQTRLLPCHQQPYSGHEIIGPPRNVMVTMGLDGYTLVWEPPLDGLQNLDHYEVVKMSNDDSFPNSQYITKETSLLIGYLEDGVVYHFGMKSVSSDGATSAEEKLILHVLSLQKAEAELFSLFIAALIGFLVATAFLCVYMNRIYVRNKIEQFNSPRH</sequence>
<dbReference type="SMART" id="SM00060">
    <property type="entry name" value="FN3"/>
    <property type="match status" value="2"/>
</dbReference>
<dbReference type="SMART" id="SM00408">
    <property type="entry name" value="IGc2"/>
    <property type="match status" value="3"/>
</dbReference>
<feature type="transmembrane region" description="Helical" evidence="3">
    <location>
        <begin position="641"/>
        <end position="662"/>
    </location>
</feature>
<dbReference type="GO" id="GO:0098609">
    <property type="term" value="P:cell-cell adhesion"/>
    <property type="evidence" value="ECO:0007669"/>
    <property type="project" value="TreeGrafter"/>
</dbReference>
<dbReference type="RefSeq" id="XP_014250332.2">
    <property type="nucleotide sequence ID" value="XM_014394846.2"/>
</dbReference>
<dbReference type="InterPro" id="IPR003599">
    <property type="entry name" value="Ig_sub"/>
</dbReference>
<organism evidence="6 7">
    <name type="scientific">Cimex lectularius</name>
    <name type="common">Bed bug</name>
    <name type="synonym">Acanthia lectularia</name>
    <dbReference type="NCBI Taxonomy" id="79782"/>
    <lineage>
        <taxon>Eukaryota</taxon>
        <taxon>Metazoa</taxon>
        <taxon>Ecdysozoa</taxon>
        <taxon>Arthropoda</taxon>
        <taxon>Hexapoda</taxon>
        <taxon>Insecta</taxon>
        <taxon>Pterygota</taxon>
        <taxon>Neoptera</taxon>
        <taxon>Paraneoptera</taxon>
        <taxon>Hemiptera</taxon>
        <taxon>Heteroptera</taxon>
        <taxon>Panheteroptera</taxon>
        <taxon>Cimicomorpha</taxon>
        <taxon>Cimicidae</taxon>
        <taxon>Cimex</taxon>
    </lineage>
</organism>
<feature type="domain" description="Ig-like" evidence="4">
    <location>
        <begin position="248"/>
        <end position="338"/>
    </location>
</feature>
<feature type="domain" description="Ig-like" evidence="4">
    <location>
        <begin position="53"/>
        <end position="138"/>
    </location>
</feature>
<proteinExistence type="predicted"/>
<evidence type="ECO:0000259" key="5">
    <source>
        <dbReference type="PROSITE" id="PS50853"/>
    </source>
</evidence>
<dbReference type="Proteomes" id="UP000494040">
    <property type="component" value="Unassembled WGS sequence"/>
</dbReference>
<protein>
    <submittedName>
        <fullName evidence="6">Uncharacterized protein</fullName>
    </submittedName>
</protein>
<dbReference type="OrthoDB" id="6234674at2759"/>
<feature type="transmembrane region" description="Helical" evidence="3">
    <location>
        <begin position="12"/>
        <end position="33"/>
    </location>
</feature>
<evidence type="ECO:0000259" key="4">
    <source>
        <dbReference type="PROSITE" id="PS50835"/>
    </source>
</evidence>
<dbReference type="SUPFAM" id="SSF49265">
    <property type="entry name" value="Fibronectin type III"/>
    <property type="match status" value="1"/>
</dbReference>
<dbReference type="GeneID" id="106667126"/>
<dbReference type="SUPFAM" id="SSF48726">
    <property type="entry name" value="Immunoglobulin"/>
    <property type="match status" value="4"/>
</dbReference>
<dbReference type="InterPro" id="IPR036116">
    <property type="entry name" value="FN3_sf"/>
</dbReference>
<dbReference type="PANTHER" id="PTHR44170">
    <property type="entry name" value="PROTEIN SIDEKICK"/>
    <property type="match status" value="1"/>
</dbReference>
<keyword evidence="2" id="KW-1015">Disulfide bond</keyword>
<dbReference type="InterPro" id="IPR003961">
    <property type="entry name" value="FN3_dom"/>
</dbReference>
<dbReference type="AlphaFoldDB" id="A0A8I6RRT7"/>
<keyword evidence="3" id="KW-0472">Membrane</keyword>
<dbReference type="Pfam" id="PF13927">
    <property type="entry name" value="Ig_3"/>
    <property type="match status" value="3"/>
</dbReference>
<keyword evidence="1" id="KW-0677">Repeat</keyword>
<evidence type="ECO:0000256" key="2">
    <source>
        <dbReference type="ARBA" id="ARBA00023157"/>
    </source>
</evidence>
<dbReference type="Pfam" id="PF00041">
    <property type="entry name" value="fn3"/>
    <property type="match status" value="1"/>
</dbReference>
<dbReference type="InterPro" id="IPR003598">
    <property type="entry name" value="Ig_sub2"/>
</dbReference>
<dbReference type="PROSITE" id="PS50853">
    <property type="entry name" value="FN3"/>
    <property type="match status" value="2"/>
</dbReference>
<feature type="domain" description="Fibronectin type-III" evidence="5">
    <location>
        <begin position="430"/>
        <end position="520"/>
    </location>
</feature>
<dbReference type="InterPro" id="IPR013783">
    <property type="entry name" value="Ig-like_fold"/>
</dbReference>
<feature type="domain" description="Fibronectin type-III" evidence="5">
    <location>
        <begin position="544"/>
        <end position="636"/>
    </location>
</feature>
<dbReference type="Gene3D" id="2.60.40.10">
    <property type="entry name" value="Immunoglobulins"/>
    <property type="match status" value="6"/>
</dbReference>
<dbReference type="SMART" id="SM00409">
    <property type="entry name" value="IG"/>
    <property type="match status" value="4"/>
</dbReference>
<keyword evidence="3" id="KW-0812">Transmembrane</keyword>
<dbReference type="OMA" id="IPYIVHW"/>
<dbReference type="CTD" id="33635"/>
<name>A0A8I6RRT7_CIMLE</name>
<dbReference type="KEGG" id="clec:106667126"/>
<accession>A0A8I6RRT7</accession>
<feature type="domain" description="Ig-like" evidence="4">
    <location>
        <begin position="153"/>
        <end position="243"/>
    </location>
</feature>
<dbReference type="PANTHER" id="PTHR44170:SF56">
    <property type="entry name" value="FIBRONECTIN TYPE-III DOMAIN-CONTAINING PROTEIN"/>
    <property type="match status" value="1"/>
</dbReference>
<dbReference type="GO" id="GO:0016020">
    <property type="term" value="C:membrane"/>
    <property type="evidence" value="ECO:0007669"/>
    <property type="project" value="UniProtKB-SubCell"/>
</dbReference>
<dbReference type="CDD" id="cd00063">
    <property type="entry name" value="FN3"/>
    <property type="match status" value="2"/>
</dbReference>
<dbReference type="InterPro" id="IPR036179">
    <property type="entry name" value="Ig-like_dom_sf"/>
</dbReference>
<evidence type="ECO:0000313" key="7">
    <source>
        <dbReference type="Proteomes" id="UP000494040"/>
    </source>
</evidence>
<dbReference type="PROSITE" id="PS50835">
    <property type="entry name" value="IG_LIKE"/>
    <property type="match status" value="4"/>
</dbReference>
<feature type="domain" description="Ig-like" evidence="4">
    <location>
        <begin position="343"/>
        <end position="428"/>
    </location>
</feature>
<keyword evidence="3" id="KW-1133">Transmembrane helix</keyword>
<dbReference type="InterPro" id="IPR007110">
    <property type="entry name" value="Ig-like_dom"/>
</dbReference>
<evidence type="ECO:0000256" key="3">
    <source>
        <dbReference type="SAM" id="Phobius"/>
    </source>
</evidence>
<evidence type="ECO:0000313" key="6">
    <source>
        <dbReference type="EnsemblMetazoa" id="XP_014250332.2"/>
    </source>
</evidence>